<dbReference type="EMBL" id="VUOC01000001">
    <property type="protein sequence ID" value="KAA2245245.1"/>
    <property type="molecule type" value="Genomic_DNA"/>
</dbReference>
<gene>
    <name evidence="2" type="ORF">F0L74_04585</name>
</gene>
<dbReference type="Pfam" id="PF02464">
    <property type="entry name" value="CinA"/>
    <property type="match status" value="1"/>
</dbReference>
<accession>A0A5B2W1N6</accession>
<feature type="domain" description="CinA C-terminal" evidence="1">
    <location>
        <begin position="20"/>
        <end position="141"/>
    </location>
</feature>
<organism evidence="2 3">
    <name type="scientific">Chitinophaga agrisoli</name>
    <dbReference type="NCBI Taxonomy" id="2607653"/>
    <lineage>
        <taxon>Bacteria</taxon>
        <taxon>Pseudomonadati</taxon>
        <taxon>Bacteroidota</taxon>
        <taxon>Chitinophagia</taxon>
        <taxon>Chitinophagales</taxon>
        <taxon>Chitinophagaceae</taxon>
        <taxon>Chitinophaga</taxon>
    </lineage>
</organism>
<reference evidence="2 3" key="1">
    <citation type="submission" date="2019-09" db="EMBL/GenBank/DDBJ databases">
        <title>Chitinophaga ginsengihumi sp. nov., isolated from soil of ginseng rhizosphere.</title>
        <authorList>
            <person name="Lee J."/>
        </authorList>
    </citation>
    <scope>NUCLEOTIDE SEQUENCE [LARGE SCALE GENOMIC DNA]</scope>
    <source>
        <strain evidence="2 3">BN140078</strain>
    </source>
</reference>
<proteinExistence type="predicted"/>
<dbReference type="InterPro" id="IPR008136">
    <property type="entry name" value="CinA_C"/>
</dbReference>
<evidence type="ECO:0000313" key="3">
    <source>
        <dbReference type="Proteomes" id="UP000324611"/>
    </source>
</evidence>
<keyword evidence="3" id="KW-1185">Reference proteome</keyword>
<dbReference type="SUPFAM" id="SSF142433">
    <property type="entry name" value="CinA-like"/>
    <property type="match status" value="1"/>
</dbReference>
<reference evidence="2 3" key="2">
    <citation type="submission" date="2019-09" db="EMBL/GenBank/DDBJ databases">
        <authorList>
            <person name="Jin C."/>
        </authorList>
    </citation>
    <scope>NUCLEOTIDE SEQUENCE [LARGE SCALE GENOMIC DNA]</scope>
    <source>
        <strain evidence="2 3">BN140078</strain>
    </source>
</reference>
<comment type="caution">
    <text evidence="2">The sequence shown here is derived from an EMBL/GenBank/DDBJ whole genome shotgun (WGS) entry which is preliminary data.</text>
</comment>
<name>A0A5B2W1N6_9BACT</name>
<dbReference type="Proteomes" id="UP000324611">
    <property type="component" value="Unassembled WGS sequence"/>
</dbReference>
<evidence type="ECO:0000313" key="2">
    <source>
        <dbReference type="EMBL" id="KAA2245245.1"/>
    </source>
</evidence>
<protein>
    <submittedName>
        <fullName evidence="2">CinA family protein</fullName>
    </submittedName>
</protein>
<dbReference type="AlphaFoldDB" id="A0A5B2W1N6"/>
<sequence length="190" mass="20718">MSEAFLNHNLPGMDAEINYIHDHCLANGLTLAVAESVTSGRLQLLFSKATGGAQFFQGGITTYNTGQKTKHLQVEPIHALACNAVSQEVAIQMALGVCHLFNCNVGIAVTGYAAPAPEMDIHEPFAFFAITCRGQTVMAQKIVPVAHEPEEVAQEYALQIMHSCYQYFRQQGTKINSEAVKGEKEDPARH</sequence>
<dbReference type="NCBIfam" id="TIGR00199">
    <property type="entry name" value="PncC_domain"/>
    <property type="match status" value="1"/>
</dbReference>
<dbReference type="Gene3D" id="3.90.950.20">
    <property type="entry name" value="CinA-like"/>
    <property type="match status" value="1"/>
</dbReference>
<evidence type="ECO:0000259" key="1">
    <source>
        <dbReference type="Pfam" id="PF02464"/>
    </source>
</evidence>
<dbReference type="InterPro" id="IPR036653">
    <property type="entry name" value="CinA-like_C"/>
</dbReference>